<keyword evidence="1" id="KW-0472">Membrane</keyword>
<feature type="transmembrane region" description="Helical" evidence="1">
    <location>
        <begin position="129"/>
        <end position="149"/>
    </location>
</feature>
<dbReference type="Proteomes" id="UP001365128">
    <property type="component" value="Unassembled WGS sequence"/>
</dbReference>
<keyword evidence="3" id="KW-1185">Reference proteome</keyword>
<reference evidence="2 3" key="1">
    <citation type="submission" date="2024-04" db="EMBL/GenBank/DDBJ databases">
        <title>Phyllosticta paracitricarpa is synonymous to the EU quarantine fungus P. citricarpa based on phylogenomic analyses.</title>
        <authorList>
            <consortium name="Lawrence Berkeley National Laboratory"/>
            <person name="Van Ingen-Buijs V.A."/>
            <person name="Van Westerhoven A.C."/>
            <person name="Haridas S."/>
            <person name="Skiadas P."/>
            <person name="Martin F."/>
            <person name="Groenewald J.Z."/>
            <person name="Crous P.W."/>
            <person name="Seidl M.F."/>
        </authorList>
    </citation>
    <scope>NUCLEOTIDE SEQUENCE [LARGE SCALE GENOMIC DNA]</scope>
    <source>
        <strain evidence="2 3">CBS 122670</strain>
    </source>
</reference>
<evidence type="ECO:0000256" key="1">
    <source>
        <dbReference type="SAM" id="Phobius"/>
    </source>
</evidence>
<keyword evidence="1" id="KW-0812">Transmembrane</keyword>
<gene>
    <name evidence="2" type="ORF">IWX46DRAFT_167334</name>
</gene>
<sequence>MLFFVLQVSRHSPVRCAVSESCCPSRPPQADLNKIKKNAPSVLQRRRCIPGLAPVNRNAQLPRHRHLVQLRPMACLQPSPYHSRMRPRALPITKSTRAQTAPHHQDKAALHTCTKQPAPLPSNSLRLCLVLTSACLSIYILFSLSLLLVDPRLSLSLSLFFLSRTTKPLPSKADMVHACPSRPHTSFPLRRPSYSRAR</sequence>
<protein>
    <submittedName>
        <fullName evidence="2">Uncharacterized protein</fullName>
    </submittedName>
</protein>
<evidence type="ECO:0000313" key="3">
    <source>
        <dbReference type="Proteomes" id="UP001365128"/>
    </source>
</evidence>
<accession>A0ABR1M647</accession>
<evidence type="ECO:0000313" key="2">
    <source>
        <dbReference type="EMBL" id="KAK7543075.1"/>
    </source>
</evidence>
<dbReference type="EMBL" id="JBBPDW010000022">
    <property type="protein sequence ID" value="KAK7543075.1"/>
    <property type="molecule type" value="Genomic_DNA"/>
</dbReference>
<comment type="caution">
    <text evidence="2">The sequence shown here is derived from an EMBL/GenBank/DDBJ whole genome shotgun (WGS) entry which is preliminary data.</text>
</comment>
<organism evidence="2 3">
    <name type="scientific">Phyllosticta citricarpa</name>
    <dbReference type="NCBI Taxonomy" id="55181"/>
    <lineage>
        <taxon>Eukaryota</taxon>
        <taxon>Fungi</taxon>
        <taxon>Dikarya</taxon>
        <taxon>Ascomycota</taxon>
        <taxon>Pezizomycotina</taxon>
        <taxon>Dothideomycetes</taxon>
        <taxon>Dothideomycetes incertae sedis</taxon>
        <taxon>Botryosphaeriales</taxon>
        <taxon>Phyllostictaceae</taxon>
        <taxon>Phyllosticta</taxon>
    </lineage>
</organism>
<keyword evidence="1" id="KW-1133">Transmembrane helix</keyword>
<name>A0ABR1M647_9PEZI</name>
<proteinExistence type="predicted"/>